<dbReference type="EMBL" id="APCN01003046">
    <property type="status" value="NOT_ANNOTATED_CDS"/>
    <property type="molecule type" value="Genomic_DNA"/>
</dbReference>
<dbReference type="EnsemblMetazoa" id="AARA014849-RA">
    <property type="protein sequence ID" value="AARA014849-PA"/>
    <property type="gene ID" value="AARA014849"/>
</dbReference>
<evidence type="ECO:0000313" key="2">
    <source>
        <dbReference type="Proteomes" id="UP000075840"/>
    </source>
</evidence>
<dbReference type="VEuPathDB" id="VectorBase:AARA014849"/>
<proteinExistence type="predicted"/>
<evidence type="ECO:0000313" key="1">
    <source>
        <dbReference type="EnsemblMetazoa" id="AARA014849-PA"/>
    </source>
</evidence>
<reference evidence="1" key="1">
    <citation type="submission" date="2022-08" db="UniProtKB">
        <authorList>
            <consortium name="EnsemblMetazoa"/>
        </authorList>
    </citation>
    <scope>IDENTIFICATION</scope>
    <source>
        <strain evidence="1">Dongola</strain>
    </source>
</reference>
<accession>A0A182IHB7</accession>
<name>A0A182IHB7_ANOAR</name>
<dbReference type="AlphaFoldDB" id="A0A182IHB7"/>
<organism evidence="1 2">
    <name type="scientific">Anopheles arabiensis</name>
    <name type="common">Mosquito</name>
    <dbReference type="NCBI Taxonomy" id="7173"/>
    <lineage>
        <taxon>Eukaryota</taxon>
        <taxon>Metazoa</taxon>
        <taxon>Ecdysozoa</taxon>
        <taxon>Arthropoda</taxon>
        <taxon>Hexapoda</taxon>
        <taxon>Insecta</taxon>
        <taxon>Pterygota</taxon>
        <taxon>Neoptera</taxon>
        <taxon>Endopterygota</taxon>
        <taxon>Diptera</taxon>
        <taxon>Nematocera</taxon>
        <taxon>Culicoidea</taxon>
        <taxon>Culicidae</taxon>
        <taxon>Anophelinae</taxon>
        <taxon>Anopheles</taxon>
    </lineage>
</organism>
<dbReference type="Proteomes" id="UP000075840">
    <property type="component" value="Unassembled WGS sequence"/>
</dbReference>
<keyword evidence="2" id="KW-1185">Reference proteome</keyword>
<protein>
    <submittedName>
        <fullName evidence="1">Uncharacterized protein</fullName>
    </submittedName>
</protein>
<sequence>MPDFKKMIKLFILPTCDLLVLCKYNKRRTNSYIFNYTYFNISSPLYN</sequence>